<name>X1UNT8_9ZZZZ</name>
<dbReference type="GO" id="GO:0016020">
    <property type="term" value="C:membrane"/>
    <property type="evidence" value="ECO:0007669"/>
    <property type="project" value="UniProtKB-SubCell"/>
</dbReference>
<evidence type="ECO:0000313" key="7">
    <source>
        <dbReference type="EMBL" id="GAJ19148.1"/>
    </source>
</evidence>
<evidence type="ECO:0000256" key="1">
    <source>
        <dbReference type="ARBA" id="ARBA00004141"/>
    </source>
</evidence>
<keyword evidence="4 5" id="KW-0472">Membrane</keyword>
<feature type="domain" description="ABC-2 type transporter transmembrane" evidence="6">
    <location>
        <begin position="3"/>
        <end position="66"/>
    </location>
</feature>
<evidence type="ECO:0000256" key="3">
    <source>
        <dbReference type="ARBA" id="ARBA00022989"/>
    </source>
</evidence>
<comment type="caution">
    <text evidence="7">The sequence shown here is derived from an EMBL/GenBank/DDBJ whole genome shotgun (WGS) entry which is preliminary data.</text>
</comment>
<dbReference type="InterPro" id="IPR013525">
    <property type="entry name" value="ABC2_TM"/>
</dbReference>
<organism evidence="7">
    <name type="scientific">marine sediment metagenome</name>
    <dbReference type="NCBI Taxonomy" id="412755"/>
    <lineage>
        <taxon>unclassified sequences</taxon>
        <taxon>metagenomes</taxon>
        <taxon>ecological metagenomes</taxon>
    </lineage>
</organism>
<gene>
    <name evidence="7" type="ORF">S12H4_55063</name>
</gene>
<keyword evidence="2 5" id="KW-0812">Transmembrane</keyword>
<feature type="transmembrane region" description="Helical" evidence="5">
    <location>
        <begin position="25"/>
        <end position="43"/>
    </location>
</feature>
<feature type="non-terminal residue" evidence="7">
    <location>
        <position position="1"/>
    </location>
</feature>
<sequence>IGFSGVAIGLFISAISPTEQGANQMYLMMFIVIIIFSGTLLSVDSLGGAKFLADFLPLSHAAVLITDITLRGLPLNLEHVLFLLIISLVFITIAYIAYKFKKLEV</sequence>
<keyword evidence="3 5" id="KW-1133">Transmembrane helix</keyword>
<evidence type="ECO:0000256" key="5">
    <source>
        <dbReference type="SAM" id="Phobius"/>
    </source>
</evidence>
<dbReference type="Pfam" id="PF01061">
    <property type="entry name" value="ABC2_membrane"/>
    <property type="match status" value="1"/>
</dbReference>
<reference evidence="7" key="1">
    <citation type="journal article" date="2014" name="Front. Microbiol.">
        <title>High frequency of phylogenetically diverse reductive dehalogenase-homologous genes in deep subseafloor sedimentary metagenomes.</title>
        <authorList>
            <person name="Kawai M."/>
            <person name="Futagami T."/>
            <person name="Toyoda A."/>
            <person name="Takaki Y."/>
            <person name="Nishi S."/>
            <person name="Hori S."/>
            <person name="Arai W."/>
            <person name="Tsubouchi T."/>
            <person name="Morono Y."/>
            <person name="Uchiyama I."/>
            <person name="Ito T."/>
            <person name="Fujiyama A."/>
            <person name="Inagaki F."/>
            <person name="Takami H."/>
        </authorList>
    </citation>
    <scope>NUCLEOTIDE SEQUENCE</scope>
    <source>
        <strain evidence="7">Expedition CK06-06</strain>
    </source>
</reference>
<evidence type="ECO:0000259" key="6">
    <source>
        <dbReference type="Pfam" id="PF01061"/>
    </source>
</evidence>
<accession>X1UNT8</accession>
<feature type="transmembrane region" description="Helical" evidence="5">
    <location>
        <begin position="79"/>
        <end position="98"/>
    </location>
</feature>
<comment type="subcellular location">
    <subcellularLocation>
        <location evidence="1">Membrane</location>
        <topology evidence="1">Multi-pass membrane protein</topology>
    </subcellularLocation>
</comment>
<dbReference type="AlphaFoldDB" id="X1UNT8"/>
<dbReference type="EMBL" id="BARW01035280">
    <property type="protein sequence ID" value="GAJ19148.1"/>
    <property type="molecule type" value="Genomic_DNA"/>
</dbReference>
<evidence type="ECO:0000256" key="4">
    <source>
        <dbReference type="ARBA" id="ARBA00023136"/>
    </source>
</evidence>
<dbReference type="GO" id="GO:0140359">
    <property type="term" value="F:ABC-type transporter activity"/>
    <property type="evidence" value="ECO:0007669"/>
    <property type="project" value="InterPro"/>
</dbReference>
<protein>
    <recommendedName>
        <fullName evidence="6">ABC-2 type transporter transmembrane domain-containing protein</fullName>
    </recommendedName>
</protein>
<evidence type="ECO:0000256" key="2">
    <source>
        <dbReference type="ARBA" id="ARBA00022692"/>
    </source>
</evidence>
<proteinExistence type="predicted"/>